<keyword evidence="3" id="KW-1185">Reference proteome</keyword>
<proteinExistence type="predicted"/>
<keyword evidence="1" id="KW-1133">Transmembrane helix</keyword>
<dbReference type="AlphaFoldDB" id="A0AAN8FZ87"/>
<protein>
    <submittedName>
        <fullName evidence="2">Uncharacterized protein</fullName>
    </submittedName>
</protein>
<keyword evidence="1" id="KW-0472">Membrane</keyword>
<evidence type="ECO:0000313" key="2">
    <source>
        <dbReference type="EMBL" id="KAK5977503.1"/>
    </source>
</evidence>
<dbReference type="Proteomes" id="UP001331761">
    <property type="component" value="Unassembled WGS sequence"/>
</dbReference>
<keyword evidence="1" id="KW-0812">Transmembrane</keyword>
<organism evidence="2 3">
    <name type="scientific">Trichostrongylus colubriformis</name>
    <name type="common">Black scour worm</name>
    <dbReference type="NCBI Taxonomy" id="6319"/>
    <lineage>
        <taxon>Eukaryota</taxon>
        <taxon>Metazoa</taxon>
        <taxon>Ecdysozoa</taxon>
        <taxon>Nematoda</taxon>
        <taxon>Chromadorea</taxon>
        <taxon>Rhabditida</taxon>
        <taxon>Rhabditina</taxon>
        <taxon>Rhabditomorpha</taxon>
        <taxon>Strongyloidea</taxon>
        <taxon>Trichostrongylidae</taxon>
        <taxon>Trichostrongylus</taxon>
    </lineage>
</organism>
<feature type="transmembrane region" description="Helical" evidence="1">
    <location>
        <begin position="47"/>
        <end position="67"/>
    </location>
</feature>
<accession>A0AAN8FZ87</accession>
<evidence type="ECO:0000313" key="3">
    <source>
        <dbReference type="Proteomes" id="UP001331761"/>
    </source>
</evidence>
<sequence length="98" mass="10721">MARHTHTFTQADIVTLNSLSTAIQLFPFFTMFPIWSGGGSSTFLNNLQNAILPTCSFTISFAMFIMCSQRKAAGKKEVGSLRTGLRMVSPFPMVGVPL</sequence>
<evidence type="ECO:0000256" key="1">
    <source>
        <dbReference type="SAM" id="Phobius"/>
    </source>
</evidence>
<gene>
    <name evidence="2" type="ORF">GCK32_002209</name>
</gene>
<reference evidence="2 3" key="1">
    <citation type="submission" date="2019-10" db="EMBL/GenBank/DDBJ databases">
        <title>Assembly and Annotation for the nematode Trichostrongylus colubriformis.</title>
        <authorList>
            <person name="Martin J."/>
        </authorList>
    </citation>
    <scope>NUCLEOTIDE SEQUENCE [LARGE SCALE GENOMIC DNA]</scope>
    <source>
        <strain evidence="2">G859</strain>
        <tissue evidence="2">Whole worm</tissue>
    </source>
</reference>
<name>A0AAN8FZ87_TRICO</name>
<dbReference type="EMBL" id="WIXE01010529">
    <property type="protein sequence ID" value="KAK5977503.1"/>
    <property type="molecule type" value="Genomic_DNA"/>
</dbReference>
<comment type="caution">
    <text evidence="2">The sequence shown here is derived from an EMBL/GenBank/DDBJ whole genome shotgun (WGS) entry which is preliminary data.</text>
</comment>
<feature type="transmembrane region" description="Helical" evidence="1">
    <location>
        <begin position="12"/>
        <end position="35"/>
    </location>
</feature>